<dbReference type="PROSITE" id="PS50011">
    <property type="entry name" value="PROTEIN_KINASE_DOM"/>
    <property type="match status" value="1"/>
</dbReference>
<comment type="caution">
    <text evidence="3">The sequence shown here is derived from an EMBL/GenBank/DDBJ whole genome shotgun (WGS) entry which is preliminary data.</text>
</comment>
<evidence type="ECO:0000313" key="4">
    <source>
        <dbReference type="Proteomes" id="UP000324800"/>
    </source>
</evidence>
<feature type="domain" description="Protein kinase" evidence="2">
    <location>
        <begin position="22"/>
        <end position="235"/>
    </location>
</feature>
<dbReference type="Proteomes" id="UP000324800">
    <property type="component" value="Unassembled WGS sequence"/>
</dbReference>
<dbReference type="Gene3D" id="1.10.510.10">
    <property type="entry name" value="Transferase(Phosphotransferase) domain 1"/>
    <property type="match status" value="1"/>
</dbReference>
<evidence type="ECO:0000256" key="1">
    <source>
        <dbReference type="ARBA" id="ARBA00012513"/>
    </source>
</evidence>
<reference evidence="3 4" key="1">
    <citation type="submission" date="2019-03" db="EMBL/GenBank/DDBJ databases">
        <title>Single cell metagenomics reveals metabolic interactions within the superorganism composed of flagellate Streblomastix strix and complex community of Bacteroidetes bacteria on its surface.</title>
        <authorList>
            <person name="Treitli S.C."/>
            <person name="Kolisko M."/>
            <person name="Husnik F."/>
            <person name="Keeling P."/>
            <person name="Hampl V."/>
        </authorList>
    </citation>
    <scope>NUCLEOTIDE SEQUENCE [LARGE SCALE GENOMIC DNA]</scope>
    <source>
        <strain evidence="3">ST1C</strain>
    </source>
</reference>
<dbReference type="EMBL" id="SNRW01002025">
    <property type="protein sequence ID" value="KAA6394156.1"/>
    <property type="molecule type" value="Genomic_DNA"/>
</dbReference>
<organism evidence="3 4">
    <name type="scientific">Streblomastix strix</name>
    <dbReference type="NCBI Taxonomy" id="222440"/>
    <lineage>
        <taxon>Eukaryota</taxon>
        <taxon>Metamonada</taxon>
        <taxon>Preaxostyla</taxon>
        <taxon>Oxymonadida</taxon>
        <taxon>Streblomastigidae</taxon>
        <taxon>Streblomastix</taxon>
    </lineage>
</organism>
<dbReference type="EC" id="2.7.11.1" evidence="1"/>
<keyword evidence="3" id="KW-0808">Transferase</keyword>
<evidence type="ECO:0000259" key="2">
    <source>
        <dbReference type="PROSITE" id="PS50011"/>
    </source>
</evidence>
<dbReference type="SUPFAM" id="SSF56112">
    <property type="entry name" value="Protein kinase-like (PK-like)"/>
    <property type="match status" value="1"/>
</dbReference>
<dbReference type="GO" id="GO:0005524">
    <property type="term" value="F:ATP binding"/>
    <property type="evidence" value="ECO:0007669"/>
    <property type="project" value="InterPro"/>
</dbReference>
<dbReference type="InterPro" id="IPR011009">
    <property type="entry name" value="Kinase-like_dom_sf"/>
</dbReference>
<dbReference type="InterPro" id="IPR050235">
    <property type="entry name" value="CK1_Ser-Thr_kinase"/>
</dbReference>
<protein>
    <recommendedName>
        <fullName evidence="1">non-specific serine/threonine protein kinase</fullName>
        <ecNumber evidence="1">2.7.11.1</ecNumber>
    </recommendedName>
</protein>
<evidence type="ECO:0000313" key="3">
    <source>
        <dbReference type="EMBL" id="KAA6394156.1"/>
    </source>
</evidence>
<gene>
    <name evidence="3" type="ORF">EZS28_010316</name>
</gene>
<dbReference type="AlphaFoldDB" id="A0A5J4WHJ6"/>
<dbReference type="PANTHER" id="PTHR11909">
    <property type="entry name" value="CASEIN KINASE-RELATED"/>
    <property type="match status" value="1"/>
</dbReference>
<dbReference type="PROSITE" id="PS00108">
    <property type="entry name" value="PROTEIN_KINASE_ST"/>
    <property type="match status" value="1"/>
</dbReference>
<keyword evidence="3" id="KW-0418">Kinase</keyword>
<dbReference type="Pfam" id="PF00069">
    <property type="entry name" value="Pkinase"/>
    <property type="match status" value="1"/>
</dbReference>
<proteinExistence type="predicted"/>
<sequence length="235" mass="27101">MQKYMDDEKIQSLVGDIIRGRYKLIRCMIQGVDQIAFFALDTSMQQMVIKMEKDAEQQTSVCIEATILKILDGMNHIPQFYHYGQHKNYKFLALELLGPNMIDLVNYKRPFKFNLHSMLKFGIQAIEALQIIHNKGFVHRDIKPGNFLIGNSQDQSGIFYLTDFGTCKKINMVDGVIVKPTNKANFRGSLMYASLNAHNLVELGRNDDLISLLYILVEFYNGILPWTNINEIVWK</sequence>
<dbReference type="InterPro" id="IPR000719">
    <property type="entry name" value="Prot_kinase_dom"/>
</dbReference>
<name>A0A5J4WHJ6_9EUKA</name>
<accession>A0A5J4WHJ6</accession>
<dbReference type="SMART" id="SM00220">
    <property type="entry name" value="S_TKc"/>
    <property type="match status" value="1"/>
</dbReference>
<dbReference type="InterPro" id="IPR008271">
    <property type="entry name" value="Ser/Thr_kinase_AS"/>
</dbReference>
<dbReference type="OrthoDB" id="5979581at2759"/>
<dbReference type="GO" id="GO:0004674">
    <property type="term" value="F:protein serine/threonine kinase activity"/>
    <property type="evidence" value="ECO:0007669"/>
    <property type="project" value="UniProtKB-EC"/>
</dbReference>